<protein>
    <recommendedName>
        <fullName evidence="3">Methyl-accepting transducer domain-containing protein</fullName>
    </recommendedName>
</protein>
<dbReference type="Pfam" id="PF00015">
    <property type="entry name" value="MCPsignal"/>
    <property type="match status" value="1"/>
</dbReference>
<proteinExistence type="predicted"/>
<evidence type="ECO:0000256" key="2">
    <source>
        <dbReference type="PROSITE-ProRule" id="PRU00284"/>
    </source>
</evidence>
<keyword evidence="1 2" id="KW-0807">Transducer</keyword>
<reference evidence="4" key="1">
    <citation type="submission" date="2020-07" db="EMBL/GenBank/DDBJ databases">
        <title>Vallitalea pronyensis genome.</title>
        <authorList>
            <person name="Postec A."/>
        </authorList>
    </citation>
    <scope>NUCLEOTIDE SEQUENCE</scope>
    <source>
        <strain evidence="4">FatNI3</strain>
    </source>
</reference>
<dbReference type="GO" id="GO:0016020">
    <property type="term" value="C:membrane"/>
    <property type="evidence" value="ECO:0007669"/>
    <property type="project" value="InterPro"/>
</dbReference>
<evidence type="ECO:0000313" key="5">
    <source>
        <dbReference type="Proteomes" id="UP000683246"/>
    </source>
</evidence>
<dbReference type="GO" id="GO:0007165">
    <property type="term" value="P:signal transduction"/>
    <property type="evidence" value="ECO:0007669"/>
    <property type="project" value="UniProtKB-KW"/>
</dbReference>
<dbReference type="RefSeq" id="WP_212695960.1">
    <property type="nucleotide sequence ID" value="NZ_CP058649.1"/>
</dbReference>
<dbReference type="InterPro" id="IPR029151">
    <property type="entry name" value="Sensor-like_sf"/>
</dbReference>
<dbReference type="Proteomes" id="UP000683246">
    <property type="component" value="Chromosome"/>
</dbReference>
<dbReference type="Gene3D" id="3.30.450.20">
    <property type="entry name" value="PAS domain"/>
    <property type="match status" value="1"/>
</dbReference>
<feature type="domain" description="Methyl-accepting transducer" evidence="3">
    <location>
        <begin position="70"/>
        <end position="306"/>
    </location>
</feature>
<accession>A0A8J8MPC5</accession>
<organism evidence="4 5">
    <name type="scientific">Vallitalea pronyensis</name>
    <dbReference type="NCBI Taxonomy" id="1348613"/>
    <lineage>
        <taxon>Bacteria</taxon>
        <taxon>Bacillati</taxon>
        <taxon>Bacillota</taxon>
        <taxon>Clostridia</taxon>
        <taxon>Lachnospirales</taxon>
        <taxon>Vallitaleaceae</taxon>
        <taxon>Vallitalea</taxon>
    </lineage>
</organism>
<dbReference type="SUPFAM" id="SSF58104">
    <property type="entry name" value="Methyl-accepting chemotaxis protein (MCP) signaling domain"/>
    <property type="match status" value="1"/>
</dbReference>
<dbReference type="EMBL" id="CP058649">
    <property type="protein sequence ID" value="QUI25261.1"/>
    <property type="molecule type" value="Genomic_DNA"/>
</dbReference>
<dbReference type="SMART" id="SM00283">
    <property type="entry name" value="MA"/>
    <property type="match status" value="1"/>
</dbReference>
<dbReference type="PANTHER" id="PTHR32089:SF112">
    <property type="entry name" value="LYSOZYME-LIKE PROTEIN-RELATED"/>
    <property type="match status" value="1"/>
</dbReference>
<dbReference type="KEGG" id="vpy:HZI73_24470"/>
<dbReference type="CDD" id="cd18773">
    <property type="entry name" value="PDC1_HK_sensor"/>
    <property type="match status" value="1"/>
</dbReference>
<dbReference type="AlphaFoldDB" id="A0A8J8MPC5"/>
<sequence length="497" mass="55767">MQSLKDLLKELENDIEREIGKEIRMEYFRGKEKRIAQVIAKFQHHLLSQLFSMEVVESQINQSSEDIIRTIALQKETSDHMMATSLQLRSANDEGKKKVSHSLDVAKEIMESTNQLKSSSIGLTDTTNKAKNTVDTQISEVYDIINKIKKVSLTSQETVTSITDLGDAIIKISNILESVQTFYKQTKLLALNASIESARAGEAGKGFAIVAEEIRNLAEGSAKSIDEIVDIMKNIDELIDLVKDNSHEERIEIESTVTSAEKVNSSLSEITDAFSHIEHNLCIMNQALDHNNQLTESVNTSLSATEKAFAKVTEEIERINDDINRQYHHTDKISAIELILKDISKSLEIITHKYHLNLLSKAKEKIEEQSQSIIQTMEEKVIEQLLLEGTVNDSMEVHHQGKHQQILDNVLSDMPNIEAIWTNTLSGEFIYSNPPAGIKNASIRNWFHESRKGCNYISDPYISGISKSPCITISLPIKHNGMVKGILGIDVQIGFKV</sequence>
<gene>
    <name evidence="4" type="ORF">HZI73_24470</name>
</gene>
<evidence type="ECO:0000313" key="4">
    <source>
        <dbReference type="EMBL" id="QUI25261.1"/>
    </source>
</evidence>
<evidence type="ECO:0000259" key="3">
    <source>
        <dbReference type="PROSITE" id="PS50111"/>
    </source>
</evidence>
<dbReference type="PANTHER" id="PTHR32089">
    <property type="entry name" value="METHYL-ACCEPTING CHEMOTAXIS PROTEIN MCPB"/>
    <property type="match status" value="1"/>
</dbReference>
<name>A0A8J8MPC5_9FIRM</name>
<keyword evidence="5" id="KW-1185">Reference proteome</keyword>
<dbReference type="PROSITE" id="PS50111">
    <property type="entry name" value="CHEMOTAXIS_TRANSDUC_2"/>
    <property type="match status" value="1"/>
</dbReference>
<dbReference type="InterPro" id="IPR004089">
    <property type="entry name" value="MCPsignal_dom"/>
</dbReference>
<dbReference type="Gene3D" id="1.10.287.950">
    <property type="entry name" value="Methyl-accepting chemotaxis protein"/>
    <property type="match status" value="1"/>
</dbReference>
<dbReference type="SUPFAM" id="SSF103190">
    <property type="entry name" value="Sensory domain-like"/>
    <property type="match status" value="1"/>
</dbReference>
<evidence type="ECO:0000256" key="1">
    <source>
        <dbReference type="ARBA" id="ARBA00023224"/>
    </source>
</evidence>